<feature type="domain" description="C3H1-type" evidence="3">
    <location>
        <begin position="349"/>
        <end position="368"/>
    </location>
</feature>
<keyword evidence="5" id="KW-1185">Reference proteome</keyword>
<evidence type="ECO:0000256" key="2">
    <source>
        <dbReference type="SAM" id="MobiDB-lite"/>
    </source>
</evidence>
<accession>A0A812K0Y5</accession>
<evidence type="ECO:0000313" key="5">
    <source>
        <dbReference type="Proteomes" id="UP000604046"/>
    </source>
</evidence>
<evidence type="ECO:0000259" key="3">
    <source>
        <dbReference type="PROSITE" id="PS50103"/>
    </source>
</evidence>
<evidence type="ECO:0000256" key="1">
    <source>
        <dbReference type="PROSITE-ProRule" id="PRU00723"/>
    </source>
</evidence>
<dbReference type="AlphaFoldDB" id="A0A812K0Y5"/>
<feature type="non-terminal residue" evidence="4">
    <location>
        <position position="368"/>
    </location>
</feature>
<sequence>MPELVEPEAVLSPAAVGLHSHESGPVPVSFTPLIPHDHPLKLAIMITAASTLENVCVLRLRLVQTGLPEYIWQKYSGGHFKIQHNQFHKQAEVGVGNWVLSQAAAQLQPRIVSVYQDTEQLGAFMEAVIVDLRDDGKYPEPGKEVIRENLFKMLKHIHRMNTIASQVRSLYGCFDWKLRGEEYDYTLSSLLPPRSFFEAPESNKPEDKDRWLLLEDGVPFVQAQPVPTDQLQPVMQEPSEQAVSPAQVASPPGEAPGVFVTSDELPHEKARERPFNDLRLRAWSCLFNSKSFEQAVGQQALLSCCTYFGSVHSTQQPPTSVPDPSKGPGSAPEPSSTEEQNTVRAGWGICPHYRKGYCRYGNACRYEH</sequence>
<gene>
    <name evidence="4" type="ORF">SNAT2548_LOCUS7315</name>
</gene>
<protein>
    <recommendedName>
        <fullName evidence="3">C3H1-type domain-containing protein</fullName>
    </recommendedName>
</protein>
<dbReference type="EMBL" id="CAJNDS010000509">
    <property type="protein sequence ID" value="CAE7213364.1"/>
    <property type="molecule type" value="Genomic_DNA"/>
</dbReference>
<comment type="caution">
    <text evidence="4">The sequence shown here is derived from an EMBL/GenBank/DDBJ whole genome shotgun (WGS) entry which is preliminary data.</text>
</comment>
<organism evidence="4 5">
    <name type="scientific">Symbiodinium natans</name>
    <dbReference type="NCBI Taxonomy" id="878477"/>
    <lineage>
        <taxon>Eukaryota</taxon>
        <taxon>Sar</taxon>
        <taxon>Alveolata</taxon>
        <taxon>Dinophyceae</taxon>
        <taxon>Suessiales</taxon>
        <taxon>Symbiodiniaceae</taxon>
        <taxon>Symbiodinium</taxon>
    </lineage>
</organism>
<dbReference type="GO" id="GO:0008270">
    <property type="term" value="F:zinc ion binding"/>
    <property type="evidence" value="ECO:0007669"/>
    <property type="project" value="UniProtKB-KW"/>
</dbReference>
<evidence type="ECO:0000313" key="4">
    <source>
        <dbReference type="EMBL" id="CAE7213364.1"/>
    </source>
</evidence>
<proteinExistence type="predicted"/>
<name>A0A812K0Y5_9DINO</name>
<dbReference type="PROSITE" id="PS50103">
    <property type="entry name" value="ZF_C3H1"/>
    <property type="match status" value="1"/>
</dbReference>
<dbReference type="InterPro" id="IPR000571">
    <property type="entry name" value="Znf_CCCH"/>
</dbReference>
<feature type="compositionally biased region" description="Polar residues" evidence="2">
    <location>
        <begin position="333"/>
        <end position="342"/>
    </location>
</feature>
<keyword evidence="1" id="KW-0863">Zinc-finger</keyword>
<reference evidence="4" key="1">
    <citation type="submission" date="2021-02" db="EMBL/GenBank/DDBJ databases">
        <authorList>
            <person name="Dougan E. K."/>
            <person name="Rhodes N."/>
            <person name="Thang M."/>
            <person name="Chan C."/>
        </authorList>
    </citation>
    <scope>NUCLEOTIDE SEQUENCE</scope>
</reference>
<keyword evidence="1" id="KW-0479">Metal-binding</keyword>
<feature type="zinc finger region" description="C3H1-type" evidence="1">
    <location>
        <begin position="349"/>
        <end position="368"/>
    </location>
</feature>
<dbReference type="Proteomes" id="UP000604046">
    <property type="component" value="Unassembled WGS sequence"/>
</dbReference>
<feature type="region of interest" description="Disordered" evidence="2">
    <location>
        <begin position="315"/>
        <end position="342"/>
    </location>
</feature>
<keyword evidence="1" id="KW-0862">Zinc</keyword>